<evidence type="ECO:0000313" key="13">
    <source>
        <dbReference type="Proteomes" id="UP000737402"/>
    </source>
</evidence>
<dbReference type="SUPFAM" id="SSF55424">
    <property type="entry name" value="FAD/NAD-linked reductases, dimerisation (C-terminal) domain"/>
    <property type="match status" value="1"/>
</dbReference>
<accession>A0ABS2NYF1</accession>
<dbReference type="PRINTS" id="PR00368">
    <property type="entry name" value="FADPNR"/>
</dbReference>
<protein>
    <submittedName>
        <fullName evidence="12">Pyruvate/2-oxoglutarate dehydrogenase complex dihydrolipoamide dehydrogenase (E3) component</fullName>
    </submittedName>
</protein>
<dbReference type="Pfam" id="PF07992">
    <property type="entry name" value="Pyr_redox_2"/>
    <property type="match status" value="1"/>
</dbReference>
<dbReference type="InterPro" id="IPR016156">
    <property type="entry name" value="FAD/NAD-linked_Rdtase_dimer_sf"/>
</dbReference>
<evidence type="ECO:0000256" key="7">
    <source>
        <dbReference type="ARBA" id="ARBA00023157"/>
    </source>
</evidence>
<dbReference type="PRINTS" id="PR00411">
    <property type="entry name" value="PNDRDTASEI"/>
</dbReference>
<keyword evidence="13" id="KW-1185">Reference proteome</keyword>
<dbReference type="PROSITE" id="PS00076">
    <property type="entry name" value="PYRIDINE_REDOX_1"/>
    <property type="match status" value="1"/>
</dbReference>
<dbReference type="InterPro" id="IPR036188">
    <property type="entry name" value="FAD/NAD-bd_sf"/>
</dbReference>
<keyword evidence="5" id="KW-0521">NADP</keyword>
<gene>
    <name evidence="12" type="ORF">JOC95_001550</name>
</gene>
<dbReference type="PANTHER" id="PTHR43014:SF2">
    <property type="entry name" value="MERCURIC REDUCTASE"/>
    <property type="match status" value="1"/>
</dbReference>
<feature type="domain" description="Pyridine nucleotide-disulphide oxidoreductase dimerisation" evidence="10">
    <location>
        <begin position="340"/>
        <end position="446"/>
    </location>
</feature>
<evidence type="ECO:0000259" key="11">
    <source>
        <dbReference type="Pfam" id="PF07992"/>
    </source>
</evidence>
<name>A0ABS2NYF1_9BACI</name>
<dbReference type="Proteomes" id="UP000737402">
    <property type="component" value="Unassembled WGS sequence"/>
</dbReference>
<keyword evidence="6 9" id="KW-0560">Oxidoreductase</keyword>
<keyword evidence="8 9" id="KW-0676">Redox-active center</keyword>
<dbReference type="EMBL" id="JAFBED010000003">
    <property type="protein sequence ID" value="MBM7619698.1"/>
    <property type="molecule type" value="Genomic_DNA"/>
</dbReference>
<keyword evidence="7" id="KW-1015">Disulfide bond</keyword>
<evidence type="ECO:0000256" key="2">
    <source>
        <dbReference type="ARBA" id="ARBA00007532"/>
    </source>
</evidence>
<feature type="domain" description="FAD/NAD(P)-binding" evidence="11">
    <location>
        <begin position="4"/>
        <end position="320"/>
    </location>
</feature>
<dbReference type="Gene3D" id="3.30.390.30">
    <property type="match status" value="1"/>
</dbReference>
<dbReference type="SUPFAM" id="SSF51905">
    <property type="entry name" value="FAD/NAD(P)-binding domain"/>
    <property type="match status" value="1"/>
</dbReference>
<evidence type="ECO:0000256" key="6">
    <source>
        <dbReference type="ARBA" id="ARBA00023002"/>
    </source>
</evidence>
<dbReference type="InterPro" id="IPR001100">
    <property type="entry name" value="Pyr_nuc-diS_OxRdtase"/>
</dbReference>
<dbReference type="InterPro" id="IPR004099">
    <property type="entry name" value="Pyr_nucl-diS_OxRdtase_dimer"/>
</dbReference>
<evidence type="ECO:0000256" key="3">
    <source>
        <dbReference type="ARBA" id="ARBA00022630"/>
    </source>
</evidence>
<reference evidence="12 13" key="1">
    <citation type="submission" date="2021-01" db="EMBL/GenBank/DDBJ databases">
        <title>Genomic Encyclopedia of Type Strains, Phase IV (KMG-IV): sequencing the most valuable type-strain genomes for metagenomic binning, comparative biology and taxonomic classification.</title>
        <authorList>
            <person name="Goeker M."/>
        </authorList>
    </citation>
    <scope>NUCLEOTIDE SEQUENCE [LARGE SCALE GENOMIC DNA]</scope>
    <source>
        <strain evidence="12 13">DSM 25879</strain>
    </source>
</reference>
<keyword evidence="3 9" id="KW-0285">Flavoprotein</keyword>
<evidence type="ECO:0000313" key="12">
    <source>
        <dbReference type="EMBL" id="MBM7619698.1"/>
    </source>
</evidence>
<dbReference type="InterPro" id="IPR012999">
    <property type="entry name" value="Pyr_OxRdtase_I_AS"/>
</dbReference>
<evidence type="ECO:0000256" key="8">
    <source>
        <dbReference type="ARBA" id="ARBA00023284"/>
    </source>
</evidence>
<dbReference type="InterPro" id="IPR023753">
    <property type="entry name" value="FAD/NAD-binding_dom"/>
</dbReference>
<comment type="similarity">
    <text evidence="2 9">Belongs to the class-I pyridine nucleotide-disulfide oxidoreductase family.</text>
</comment>
<dbReference type="PIRSF" id="PIRSF000350">
    <property type="entry name" value="Mercury_reductase_MerA"/>
    <property type="match status" value="1"/>
</dbReference>
<comment type="cofactor">
    <cofactor evidence="1">
        <name>FAD</name>
        <dbReference type="ChEBI" id="CHEBI:57692"/>
    </cofactor>
</comment>
<dbReference type="Pfam" id="PF02852">
    <property type="entry name" value="Pyr_redox_dim"/>
    <property type="match status" value="1"/>
</dbReference>
<evidence type="ECO:0000256" key="9">
    <source>
        <dbReference type="RuleBase" id="RU003691"/>
    </source>
</evidence>
<sequence>MKKYDLIVMGGGAGGLTVAAGAASLGGKVALIEKNDQLGGDCLHYGCVPSKTLIEAANRVHEARSLKNLGLQTSGAVDMKAVMGLVRESISHIQKHDDADRFRKLGVDVYFGQGSFHSPHEVRVKDEMIYGKKIVVATGSRPSVPEVEGLEECGFLTNESIFGLRELPQRLAVIGGGPVGLELAQAMSRLGSETTVIDRSPALFGKEDKEVSQSISQILEKELTILTEASVEKVEMRGGKKTLFVNREGVLSEFPVDEILVAAGRVPNTGSLGLEKAGVQTDERGYIIVNNRLESNVPHIYAIGDVNGAFPFTHVAGMEGKLVVQNALLGLRRKVSYDNVPWVIYTSPEVFHLGMTEEEARDQAKVIRVFRVPLSNVDRFVTDHRTDGFVKVITDKKGIILGAHAVGGHAGDFMQEITAAKQFNKKIGALSNVVHPYPSHSAAVGQTADLYWRETLFEGRVQKMLEKYVKWKS</sequence>
<keyword evidence="12" id="KW-0670">Pyruvate</keyword>
<organism evidence="12 13">
    <name type="scientific">Sutcliffiella tianshenii</name>
    <dbReference type="NCBI Taxonomy" id="1463404"/>
    <lineage>
        <taxon>Bacteria</taxon>
        <taxon>Bacillati</taxon>
        <taxon>Bacillota</taxon>
        <taxon>Bacilli</taxon>
        <taxon>Bacillales</taxon>
        <taxon>Bacillaceae</taxon>
        <taxon>Sutcliffiella</taxon>
    </lineage>
</organism>
<keyword evidence="4 9" id="KW-0274">FAD</keyword>
<proteinExistence type="inferred from homology"/>
<dbReference type="RefSeq" id="WP_204414889.1">
    <property type="nucleotide sequence ID" value="NZ_JAFBED010000003.1"/>
</dbReference>
<evidence type="ECO:0000256" key="1">
    <source>
        <dbReference type="ARBA" id="ARBA00001974"/>
    </source>
</evidence>
<dbReference type="Gene3D" id="3.50.50.60">
    <property type="entry name" value="FAD/NAD(P)-binding domain"/>
    <property type="match status" value="2"/>
</dbReference>
<evidence type="ECO:0000256" key="5">
    <source>
        <dbReference type="ARBA" id="ARBA00022857"/>
    </source>
</evidence>
<comment type="caution">
    <text evidence="12">The sequence shown here is derived from an EMBL/GenBank/DDBJ whole genome shotgun (WGS) entry which is preliminary data.</text>
</comment>
<evidence type="ECO:0000256" key="4">
    <source>
        <dbReference type="ARBA" id="ARBA00022827"/>
    </source>
</evidence>
<evidence type="ECO:0000259" key="10">
    <source>
        <dbReference type="Pfam" id="PF02852"/>
    </source>
</evidence>
<dbReference type="PANTHER" id="PTHR43014">
    <property type="entry name" value="MERCURIC REDUCTASE"/>
    <property type="match status" value="1"/>
</dbReference>